<name>A0ABR0ZV91_HUSHU</name>
<evidence type="ECO:0000313" key="2">
    <source>
        <dbReference type="EMBL" id="KAK6488728.1"/>
    </source>
</evidence>
<reference evidence="2 3" key="1">
    <citation type="submission" date="2021-05" db="EMBL/GenBank/DDBJ databases">
        <authorList>
            <person name="Zahm M."/>
            <person name="Klopp C."/>
            <person name="Cabau C."/>
            <person name="Kuhl H."/>
            <person name="Suciu R."/>
            <person name="Ciorpac M."/>
            <person name="Holostenco D."/>
            <person name="Gessner J."/>
            <person name="Wuertz S."/>
            <person name="Hohne C."/>
            <person name="Stock M."/>
            <person name="Gislard M."/>
            <person name="Lluch J."/>
            <person name="Milhes M."/>
            <person name="Lampietro C."/>
            <person name="Lopez Roques C."/>
            <person name="Donnadieu C."/>
            <person name="Du K."/>
            <person name="Schartl M."/>
            <person name="Guiguen Y."/>
        </authorList>
    </citation>
    <scope>NUCLEOTIDE SEQUENCE [LARGE SCALE GENOMIC DNA]</scope>
    <source>
        <strain evidence="2">Hh-F2</strain>
        <tissue evidence="2">Blood</tissue>
    </source>
</reference>
<feature type="compositionally biased region" description="Basic residues" evidence="1">
    <location>
        <begin position="51"/>
        <end position="67"/>
    </location>
</feature>
<evidence type="ECO:0000313" key="3">
    <source>
        <dbReference type="Proteomes" id="UP001369086"/>
    </source>
</evidence>
<dbReference type="EMBL" id="JAHFZB010000006">
    <property type="protein sequence ID" value="KAK6488728.1"/>
    <property type="molecule type" value="Genomic_DNA"/>
</dbReference>
<comment type="caution">
    <text evidence="2">The sequence shown here is derived from an EMBL/GenBank/DDBJ whole genome shotgun (WGS) entry which is preliminary data.</text>
</comment>
<feature type="region of interest" description="Disordered" evidence="1">
    <location>
        <begin position="44"/>
        <end position="69"/>
    </location>
</feature>
<organism evidence="2 3">
    <name type="scientific">Huso huso</name>
    <name type="common">Beluga</name>
    <name type="synonym">Acipenser huso</name>
    <dbReference type="NCBI Taxonomy" id="61971"/>
    <lineage>
        <taxon>Eukaryota</taxon>
        <taxon>Metazoa</taxon>
        <taxon>Chordata</taxon>
        <taxon>Craniata</taxon>
        <taxon>Vertebrata</taxon>
        <taxon>Euteleostomi</taxon>
        <taxon>Actinopterygii</taxon>
        <taxon>Chondrostei</taxon>
        <taxon>Acipenseriformes</taxon>
        <taxon>Acipenseridae</taxon>
        <taxon>Huso</taxon>
    </lineage>
</organism>
<protein>
    <submittedName>
        <fullName evidence="2">Uncharacterized protein</fullName>
    </submittedName>
</protein>
<gene>
    <name evidence="2" type="ORF">HHUSO_G7624</name>
</gene>
<dbReference type="Proteomes" id="UP001369086">
    <property type="component" value="Unassembled WGS sequence"/>
</dbReference>
<sequence length="86" mass="9823">MIPSLRKHGWGCSVGSQHKCHWLCSVALATNIVLENTAAVQVDNNRAQQRSMRRRSTNHVNKQRQQKTKQDFFQISHGCPLKLKNA</sequence>
<accession>A0ABR0ZV91</accession>
<proteinExistence type="predicted"/>
<evidence type="ECO:0000256" key="1">
    <source>
        <dbReference type="SAM" id="MobiDB-lite"/>
    </source>
</evidence>
<keyword evidence="3" id="KW-1185">Reference proteome</keyword>